<dbReference type="EMBL" id="JACIIK010000009">
    <property type="protein sequence ID" value="MBB6204378.1"/>
    <property type="molecule type" value="Genomic_DNA"/>
</dbReference>
<accession>A0AAW3V1L6</accession>
<evidence type="ECO:0000313" key="2">
    <source>
        <dbReference type="Proteomes" id="UP000518681"/>
    </source>
</evidence>
<organism evidence="1 2">
    <name type="scientific">Paraburkholderia fungorum</name>
    <dbReference type="NCBI Taxonomy" id="134537"/>
    <lineage>
        <taxon>Bacteria</taxon>
        <taxon>Pseudomonadati</taxon>
        <taxon>Pseudomonadota</taxon>
        <taxon>Betaproteobacteria</taxon>
        <taxon>Burkholderiales</taxon>
        <taxon>Burkholderiaceae</taxon>
        <taxon>Paraburkholderia</taxon>
    </lineage>
</organism>
<comment type="caution">
    <text evidence="1">The sequence shown here is derived from an EMBL/GenBank/DDBJ whole genome shotgun (WGS) entry which is preliminary data.</text>
</comment>
<reference evidence="1 2" key="1">
    <citation type="submission" date="2020-08" db="EMBL/GenBank/DDBJ databases">
        <title>Genomic Encyclopedia of Type Strains, Phase IV (KMG-V): Genome sequencing to study the core and pangenomes of soil and plant-associated prokaryotes.</title>
        <authorList>
            <person name="Whitman W."/>
        </authorList>
    </citation>
    <scope>NUCLEOTIDE SEQUENCE [LARGE SCALE GENOMIC DNA]</scope>
    <source>
        <strain evidence="1 2">SEMIA 4013</strain>
    </source>
</reference>
<dbReference type="AlphaFoldDB" id="A0AAW3V1L6"/>
<sequence>MVEFRYEEGRWLVANVQQKGKRPTAHSCFEVHERYPLFHAPIRIAPRDSARI</sequence>
<evidence type="ECO:0000313" key="1">
    <source>
        <dbReference type="EMBL" id="MBB6204378.1"/>
    </source>
</evidence>
<protein>
    <submittedName>
        <fullName evidence="1">Uncharacterized protein</fullName>
    </submittedName>
</protein>
<dbReference type="Proteomes" id="UP000518681">
    <property type="component" value="Unassembled WGS sequence"/>
</dbReference>
<name>A0AAW3V1L6_9BURK</name>
<proteinExistence type="predicted"/>
<gene>
    <name evidence="1" type="ORF">GGD69_005272</name>
</gene>